<organism evidence="2 3">
    <name type="scientific">Methanothrix thermoacetophila (strain DSM 6194 / JCM 14653 / NBRC 101360 / PT)</name>
    <name type="common">Methanosaeta thermophila</name>
    <dbReference type="NCBI Taxonomy" id="349307"/>
    <lineage>
        <taxon>Archaea</taxon>
        <taxon>Methanobacteriati</taxon>
        <taxon>Methanobacteriota</taxon>
        <taxon>Stenosarchaea group</taxon>
        <taxon>Methanomicrobia</taxon>
        <taxon>Methanotrichales</taxon>
        <taxon>Methanotrichaceae</taxon>
        <taxon>Methanothrix</taxon>
    </lineage>
</organism>
<dbReference type="PANTHER" id="PTHR38137">
    <property type="entry name" value="PRC-BARREL DOMAIN PROTEIN"/>
    <property type="match status" value="1"/>
</dbReference>
<evidence type="ECO:0000313" key="3">
    <source>
        <dbReference type="Proteomes" id="UP000000674"/>
    </source>
</evidence>
<dbReference type="PANTHER" id="PTHR38137:SF2">
    <property type="entry name" value="PRC-BARREL DOMAIN-CONTAINING PROTEIN"/>
    <property type="match status" value="1"/>
</dbReference>
<dbReference type="Pfam" id="PF05239">
    <property type="entry name" value="PRC"/>
    <property type="match status" value="1"/>
</dbReference>
<dbReference type="Proteomes" id="UP000000674">
    <property type="component" value="Chromosome"/>
</dbReference>
<evidence type="ECO:0000313" key="2">
    <source>
        <dbReference type="EMBL" id="ABK13878.1"/>
    </source>
</evidence>
<sequence>MDSYAFGEPLPSLHSGGFMKKVFASDLAGKEIVTVDGIVLGELENITFNADTGELVDLVVKPDRNLSRVRYRADGKFVRIPFSAVCAIKDYIVVDEGKSILSRGQGRD</sequence>
<dbReference type="InterPro" id="IPR027275">
    <property type="entry name" value="PRC-brl_dom"/>
</dbReference>
<dbReference type="InterPro" id="IPR011033">
    <property type="entry name" value="PRC_barrel-like_sf"/>
</dbReference>
<name>A0B5A4_METTP</name>
<dbReference type="KEGG" id="mtp:Mthe_0076"/>
<gene>
    <name evidence="2" type="ordered locus">Mthe_0076</name>
</gene>
<feature type="domain" description="PRC-barrel" evidence="1">
    <location>
        <begin position="19"/>
        <end position="99"/>
    </location>
</feature>
<protein>
    <submittedName>
        <fullName evidence="2">PRC-barrel domain protein</fullName>
    </submittedName>
</protein>
<dbReference type="AlphaFoldDB" id="A0B5A4"/>
<dbReference type="STRING" id="349307.Mthe_0076"/>
<dbReference type="HOGENOM" id="CLU_174517_0_0_2"/>
<evidence type="ECO:0000259" key="1">
    <source>
        <dbReference type="Pfam" id="PF05239"/>
    </source>
</evidence>
<proteinExistence type="predicted"/>
<dbReference type="EMBL" id="CP000477">
    <property type="protein sequence ID" value="ABK13878.1"/>
    <property type="molecule type" value="Genomic_DNA"/>
</dbReference>
<accession>A0B5A4</accession>
<dbReference type="Gene3D" id="2.30.30.240">
    <property type="entry name" value="PRC-barrel domain"/>
    <property type="match status" value="1"/>
</dbReference>
<keyword evidence="3" id="KW-1185">Reference proteome</keyword>
<reference evidence="2 3" key="1">
    <citation type="submission" date="2006-10" db="EMBL/GenBank/DDBJ databases">
        <title>Complete sequence of Methanosaeta thermophila PT.</title>
        <authorList>
            <consortium name="US DOE Joint Genome Institute"/>
            <person name="Copeland A."/>
            <person name="Lucas S."/>
            <person name="Lapidus A."/>
            <person name="Barry K."/>
            <person name="Detter J.C."/>
            <person name="Glavina del Rio T."/>
            <person name="Hammon N."/>
            <person name="Israni S."/>
            <person name="Pitluck S."/>
            <person name="Chain P."/>
            <person name="Malfatti S."/>
            <person name="Shin M."/>
            <person name="Vergez L."/>
            <person name="Schmutz J."/>
            <person name="Larimer F."/>
            <person name="Land M."/>
            <person name="Hauser L."/>
            <person name="Kyrpides N."/>
            <person name="Kim E."/>
            <person name="Smith K.S."/>
            <person name="Ingram-Smith C."/>
            <person name="Richardson P."/>
        </authorList>
    </citation>
    <scope>NUCLEOTIDE SEQUENCE [LARGE SCALE GENOMIC DNA]</scope>
    <source>
        <strain evidence="3">DSM 6194 / JCM 14653 / NBRC 101360 / PT</strain>
    </source>
</reference>
<dbReference type="SUPFAM" id="SSF50346">
    <property type="entry name" value="PRC-barrel domain"/>
    <property type="match status" value="1"/>
</dbReference>